<dbReference type="OrthoDB" id="2687272at2759"/>
<evidence type="ECO:0000313" key="4">
    <source>
        <dbReference type="Proteomes" id="UP000184267"/>
    </source>
</evidence>
<sequence length="137" mass="14479">MAHLDRATQAVCLATLVALPRGHVYIIFSMMIGKLYVNSLLASLNVRASLSRAALADTTVATTTTTTLRFRGGPHTLPSTDSGTHGADTVLDSEQDWEGTRTSERLTGSRMAVSRSSTLGGGGGEVKMREEVEDAAV</sequence>
<gene>
    <name evidence="3" type="ORF">TRAPUB_11152</name>
</gene>
<reference evidence="3 4" key="1">
    <citation type="submission" date="2016-10" db="EMBL/GenBank/DDBJ databases">
        <title>Genome sequence of the basidiomycete white-rot fungus Trametes pubescens.</title>
        <authorList>
            <person name="Makela M.R."/>
            <person name="Granchi Z."/>
            <person name="Peng M."/>
            <person name="De Vries R.P."/>
            <person name="Grigoriev I."/>
            <person name="Riley R."/>
            <person name="Hilden K."/>
        </authorList>
    </citation>
    <scope>NUCLEOTIDE SEQUENCE [LARGE SCALE GENOMIC DNA]</scope>
    <source>
        <strain evidence="3 4">FBCC735</strain>
    </source>
</reference>
<feature type="region of interest" description="Disordered" evidence="1">
    <location>
        <begin position="68"/>
        <end position="137"/>
    </location>
</feature>
<proteinExistence type="predicted"/>
<evidence type="ECO:0000259" key="2">
    <source>
        <dbReference type="Pfam" id="PF20152"/>
    </source>
</evidence>
<feature type="domain" description="DUF6534" evidence="2">
    <location>
        <begin position="10"/>
        <end position="49"/>
    </location>
</feature>
<dbReference type="Pfam" id="PF20152">
    <property type="entry name" value="DUF6534"/>
    <property type="match status" value="1"/>
</dbReference>
<evidence type="ECO:0000313" key="3">
    <source>
        <dbReference type="EMBL" id="OJT12285.1"/>
    </source>
</evidence>
<organism evidence="3 4">
    <name type="scientific">Trametes pubescens</name>
    <name type="common">White-rot fungus</name>
    <dbReference type="NCBI Taxonomy" id="154538"/>
    <lineage>
        <taxon>Eukaryota</taxon>
        <taxon>Fungi</taxon>
        <taxon>Dikarya</taxon>
        <taxon>Basidiomycota</taxon>
        <taxon>Agaricomycotina</taxon>
        <taxon>Agaricomycetes</taxon>
        <taxon>Polyporales</taxon>
        <taxon>Polyporaceae</taxon>
        <taxon>Trametes</taxon>
    </lineage>
</organism>
<dbReference type="AlphaFoldDB" id="A0A1M2VXG1"/>
<accession>A0A1M2VXG1</accession>
<name>A0A1M2VXG1_TRAPU</name>
<comment type="caution">
    <text evidence="3">The sequence shown here is derived from an EMBL/GenBank/DDBJ whole genome shotgun (WGS) entry which is preliminary data.</text>
</comment>
<keyword evidence="4" id="KW-1185">Reference proteome</keyword>
<evidence type="ECO:0000256" key="1">
    <source>
        <dbReference type="SAM" id="MobiDB-lite"/>
    </source>
</evidence>
<protein>
    <recommendedName>
        <fullName evidence="2">DUF6534 domain-containing protein</fullName>
    </recommendedName>
</protein>
<dbReference type="InterPro" id="IPR045339">
    <property type="entry name" value="DUF6534"/>
</dbReference>
<dbReference type="EMBL" id="MNAD01000495">
    <property type="protein sequence ID" value="OJT12285.1"/>
    <property type="molecule type" value="Genomic_DNA"/>
</dbReference>
<dbReference type="Proteomes" id="UP000184267">
    <property type="component" value="Unassembled WGS sequence"/>
</dbReference>